<reference evidence="7" key="1">
    <citation type="submission" date="2021-03" db="EMBL/GenBank/DDBJ databases">
        <title>Streptomyces poriferae sp. nov., a novel marine sponge-derived Actinobacteria species with anti-MRSA activity.</title>
        <authorList>
            <person name="Sandoval-Powers M."/>
            <person name="Kralova S."/>
            <person name="Nguyen G.-S."/>
            <person name="Fawwal D."/>
            <person name="Degnes K."/>
            <person name="Klinkenberg G."/>
            <person name="Sletta H."/>
            <person name="Wentzel A."/>
            <person name="Liles M.R."/>
        </authorList>
    </citation>
    <scope>NUCLEOTIDE SEQUENCE</scope>
    <source>
        <strain evidence="7">DSM 41794</strain>
    </source>
</reference>
<dbReference type="PANTHER" id="PTHR46577">
    <property type="entry name" value="HTH-TYPE TRANSCRIPTIONAL REGULATORY PROTEIN GABR"/>
    <property type="match status" value="1"/>
</dbReference>
<dbReference type="InterPro" id="IPR036388">
    <property type="entry name" value="WH-like_DNA-bd_sf"/>
</dbReference>
<dbReference type="InterPro" id="IPR000524">
    <property type="entry name" value="Tscrpt_reg_HTH_GntR"/>
</dbReference>
<dbReference type="PROSITE" id="PS50949">
    <property type="entry name" value="HTH_GNTR"/>
    <property type="match status" value="1"/>
</dbReference>
<evidence type="ECO:0000259" key="6">
    <source>
        <dbReference type="PROSITE" id="PS50949"/>
    </source>
</evidence>
<dbReference type="InterPro" id="IPR015424">
    <property type="entry name" value="PyrdxlP-dep_Trfase"/>
</dbReference>
<evidence type="ECO:0000313" key="7">
    <source>
        <dbReference type="EMBL" id="MBO0511100.1"/>
    </source>
</evidence>
<dbReference type="InterPro" id="IPR015421">
    <property type="entry name" value="PyrdxlP-dep_Trfase_major"/>
</dbReference>
<dbReference type="RefSeq" id="WP_206960430.1">
    <property type="nucleotide sequence ID" value="NZ_BAAAJJ010000012.1"/>
</dbReference>
<dbReference type="SMART" id="SM00345">
    <property type="entry name" value="HTH_GNTR"/>
    <property type="match status" value="1"/>
</dbReference>
<comment type="similarity">
    <text evidence="1">In the C-terminal section; belongs to the class-I pyridoxal-phosphate-dependent aminotransferase family.</text>
</comment>
<dbReference type="Gene3D" id="3.40.640.10">
    <property type="entry name" value="Type I PLP-dependent aspartate aminotransferase-like (Major domain)"/>
    <property type="match status" value="1"/>
</dbReference>
<dbReference type="PANTHER" id="PTHR46577:SF1">
    <property type="entry name" value="HTH-TYPE TRANSCRIPTIONAL REGULATORY PROTEIN GABR"/>
    <property type="match status" value="1"/>
</dbReference>
<dbReference type="InterPro" id="IPR051446">
    <property type="entry name" value="HTH_trans_reg/aminotransferase"/>
</dbReference>
<feature type="domain" description="HTH gntR-type" evidence="6">
    <location>
        <begin position="23"/>
        <end position="91"/>
    </location>
</feature>
<evidence type="ECO:0000256" key="5">
    <source>
        <dbReference type="ARBA" id="ARBA00023163"/>
    </source>
</evidence>
<evidence type="ECO:0000256" key="2">
    <source>
        <dbReference type="ARBA" id="ARBA00022898"/>
    </source>
</evidence>
<keyword evidence="7" id="KW-0032">Aminotransferase</keyword>
<keyword evidence="3" id="KW-0805">Transcription regulation</keyword>
<dbReference type="EMBL" id="JAFLRJ010000036">
    <property type="protein sequence ID" value="MBO0511100.1"/>
    <property type="molecule type" value="Genomic_DNA"/>
</dbReference>
<keyword evidence="5" id="KW-0804">Transcription</keyword>
<keyword evidence="8" id="KW-1185">Reference proteome</keyword>
<dbReference type="InterPro" id="IPR004839">
    <property type="entry name" value="Aminotransferase_I/II_large"/>
</dbReference>
<dbReference type="Pfam" id="PF00392">
    <property type="entry name" value="GntR"/>
    <property type="match status" value="1"/>
</dbReference>
<evidence type="ECO:0000256" key="4">
    <source>
        <dbReference type="ARBA" id="ARBA00023125"/>
    </source>
</evidence>
<dbReference type="GO" id="GO:0003700">
    <property type="term" value="F:DNA-binding transcription factor activity"/>
    <property type="evidence" value="ECO:0007669"/>
    <property type="project" value="InterPro"/>
</dbReference>
<organism evidence="7 8">
    <name type="scientific">Streptomyces beijiangensis</name>
    <dbReference type="NCBI Taxonomy" id="163361"/>
    <lineage>
        <taxon>Bacteria</taxon>
        <taxon>Bacillati</taxon>
        <taxon>Actinomycetota</taxon>
        <taxon>Actinomycetes</taxon>
        <taxon>Kitasatosporales</taxon>
        <taxon>Streptomycetaceae</taxon>
        <taxon>Streptomyces</taxon>
    </lineage>
</organism>
<dbReference type="CDD" id="cd00609">
    <property type="entry name" value="AAT_like"/>
    <property type="match status" value="1"/>
</dbReference>
<gene>
    <name evidence="7" type="ORF">J0695_04655</name>
</gene>
<keyword evidence="4" id="KW-0238">DNA-binding</keyword>
<dbReference type="SUPFAM" id="SSF53383">
    <property type="entry name" value="PLP-dependent transferases"/>
    <property type="match status" value="1"/>
</dbReference>
<dbReference type="GO" id="GO:0030170">
    <property type="term" value="F:pyridoxal phosphate binding"/>
    <property type="evidence" value="ECO:0007669"/>
    <property type="project" value="InterPro"/>
</dbReference>
<dbReference type="GO" id="GO:0003677">
    <property type="term" value="F:DNA binding"/>
    <property type="evidence" value="ECO:0007669"/>
    <property type="project" value="UniProtKB-KW"/>
</dbReference>
<evidence type="ECO:0000256" key="1">
    <source>
        <dbReference type="ARBA" id="ARBA00005384"/>
    </source>
</evidence>
<dbReference type="Gene3D" id="1.10.10.10">
    <property type="entry name" value="Winged helix-like DNA-binding domain superfamily/Winged helix DNA-binding domain"/>
    <property type="match status" value="1"/>
</dbReference>
<dbReference type="SUPFAM" id="SSF46785">
    <property type="entry name" value="Winged helix' DNA-binding domain"/>
    <property type="match status" value="1"/>
</dbReference>
<accession>A0A939JGI0</accession>
<keyword evidence="2" id="KW-0663">Pyridoxal phosphate</keyword>
<dbReference type="GO" id="GO:0008483">
    <property type="term" value="F:transaminase activity"/>
    <property type="evidence" value="ECO:0007669"/>
    <property type="project" value="UniProtKB-KW"/>
</dbReference>
<evidence type="ECO:0000313" key="8">
    <source>
        <dbReference type="Proteomes" id="UP000664167"/>
    </source>
</evidence>
<name>A0A939JGI0_9ACTN</name>
<dbReference type="Proteomes" id="UP000664167">
    <property type="component" value="Unassembled WGS sequence"/>
</dbReference>
<dbReference type="PRINTS" id="PR00035">
    <property type="entry name" value="HTHGNTR"/>
</dbReference>
<keyword evidence="7" id="KW-0808">Transferase</keyword>
<protein>
    <submittedName>
        <fullName evidence="7">PLP-dependent aminotransferase family protein</fullName>
    </submittedName>
</protein>
<proteinExistence type="inferred from homology"/>
<comment type="caution">
    <text evidence="7">The sequence shown here is derived from an EMBL/GenBank/DDBJ whole genome shotgun (WGS) entry which is preliminary data.</text>
</comment>
<dbReference type="CDD" id="cd07377">
    <property type="entry name" value="WHTH_GntR"/>
    <property type="match status" value="1"/>
</dbReference>
<evidence type="ECO:0000256" key="3">
    <source>
        <dbReference type="ARBA" id="ARBA00023015"/>
    </source>
</evidence>
<dbReference type="AlphaFoldDB" id="A0A939JGI0"/>
<dbReference type="InterPro" id="IPR036390">
    <property type="entry name" value="WH_DNA-bd_sf"/>
</dbReference>
<sequence length="472" mass="50435">MEPSGTNSPAWELLLPSAAAPARRRGRQFQEALREAVRSGRLAAGTRLPPSRELAMDLGVSRGLVTEAYEQLTAEGYLRSGRGSGTWVGDSARAAVPEVAREAGDPAPRSPDALVSFRPGTPDLSLFPRAAWGAAHKSVLNTLEHHALGYPDPRGLPQLRIALAELLARRRGVVADPGRIVVCSGVAQAMTLLGFVLREEGQRTVGTEDPGSPEHSALFAAAGLKAVPLPLDDEGLAVGPLTASGVRTVQTTPAHHFPTGIGYSAARRTELLDWARSVDGLIIEDDYDGDFRYDRAPVGALQGLDPEHVAYTGSVSKSLAPGLRLGWLLAPARLTEAVAVRKRTLDLGHPVLDQALFAELITGGDYDRQLRRCQRAYRERRDTLVSALAEHFPGTEVSGIAAGLHIIARLPERYGPEAGFLRRAERAGVAVRPLTDYGSARPQDGAVRLVLGYAHLTPAQIVRGVRLLAGSD</sequence>
<dbReference type="Pfam" id="PF00155">
    <property type="entry name" value="Aminotran_1_2"/>
    <property type="match status" value="1"/>
</dbReference>